<evidence type="ECO:0000259" key="1">
    <source>
        <dbReference type="Pfam" id="PF01425"/>
    </source>
</evidence>
<accession>D6TBX0</accession>
<reference evidence="2 3" key="1">
    <citation type="journal article" date="2011" name="Stand. Genomic Sci.">
        <title>Non-contiguous finished genome sequence and contextual data of the filamentous soil bacterium Ktedonobacter racemifer type strain (SOSP1-21).</title>
        <authorList>
            <person name="Chang Y.J."/>
            <person name="Land M."/>
            <person name="Hauser L."/>
            <person name="Chertkov O."/>
            <person name="Del Rio T.G."/>
            <person name="Nolan M."/>
            <person name="Copeland A."/>
            <person name="Tice H."/>
            <person name="Cheng J.F."/>
            <person name="Lucas S."/>
            <person name="Han C."/>
            <person name="Goodwin L."/>
            <person name="Pitluck S."/>
            <person name="Ivanova N."/>
            <person name="Ovchinikova G."/>
            <person name="Pati A."/>
            <person name="Chen A."/>
            <person name="Palaniappan K."/>
            <person name="Mavromatis K."/>
            <person name="Liolios K."/>
            <person name="Brettin T."/>
            <person name="Fiebig A."/>
            <person name="Rohde M."/>
            <person name="Abt B."/>
            <person name="Goker M."/>
            <person name="Detter J.C."/>
            <person name="Woyke T."/>
            <person name="Bristow J."/>
            <person name="Eisen J.A."/>
            <person name="Markowitz V."/>
            <person name="Hugenholtz P."/>
            <person name="Kyrpides N.C."/>
            <person name="Klenk H.P."/>
            <person name="Lapidus A."/>
        </authorList>
    </citation>
    <scope>NUCLEOTIDE SEQUENCE [LARGE SCALE GENOMIC DNA]</scope>
    <source>
        <strain evidence="3">DSM 44963</strain>
    </source>
</reference>
<evidence type="ECO:0000313" key="2">
    <source>
        <dbReference type="EMBL" id="EFH89902.1"/>
    </source>
</evidence>
<dbReference type="EMBL" id="ADVG01000001">
    <property type="protein sequence ID" value="EFH89902.1"/>
    <property type="molecule type" value="Genomic_DNA"/>
</dbReference>
<dbReference type="InterPro" id="IPR023631">
    <property type="entry name" value="Amidase_dom"/>
</dbReference>
<proteinExistence type="predicted"/>
<feature type="domain" description="Amidase" evidence="1">
    <location>
        <begin position="27"/>
        <end position="420"/>
    </location>
</feature>
<keyword evidence="3" id="KW-1185">Reference proteome</keyword>
<dbReference type="InParanoid" id="D6TBX0"/>
<dbReference type="OrthoDB" id="9811471at2"/>
<dbReference type="RefSeq" id="WP_007906853.1">
    <property type="nucleotide sequence ID" value="NZ_ADVG01000001.1"/>
</dbReference>
<dbReference type="AlphaFoldDB" id="D6TBX0"/>
<dbReference type="InterPro" id="IPR000120">
    <property type="entry name" value="Amidase"/>
</dbReference>
<sequence>MYSAPFPLAATVKALRSEQIGLETYINDICARIEATEPYIEALLPEENRRGRLLNEAVALQKRFPDPARRPALYGALLGVKDLFHIDGFATHAGSKLPPEVFHGPEASCIRKLREAGALILGLTVAAEFAYFEPGTTRNPHNPEHTPGGSSSGSAAAVVAGYCQLALGTQTSGSIVRPAAFCGVIGFKATYGRIATDGLIFCAPTLDTLGYFTQDLAGLQLVAPLLCQGWQPVASLPTKPVLGIPEGPYLALASSEALAVFERQVAVLEKAGYTLRRVPIFQDIDAIHHRHMRLVCAEMARTHADWFGQYELLYRPRTTQAIHEGLAISYPEFDLYRASPGALRTEIETLMESAGIDLWICPSAVGPAPASIATTGDAAMNVPWTHAGLPTISLPVGSAANGLPLGLQCIGRFQCDEYLLAWAPGLAEALGMV</sequence>
<dbReference type="PANTHER" id="PTHR11895">
    <property type="entry name" value="TRANSAMIDASE"/>
    <property type="match status" value="1"/>
</dbReference>
<evidence type="ECO:0000313" key="3">
    <source>
        <dbReference type="Proteomes" id="UP000004508"/>
    </source>
</evidence>
<organism evidence="2 3">
    <name type="scientific">Ktedonobacter racemifer DSM 44963</name>
    <dbReference type="NCBI Taxonomy" id="485913"/>
    <lineage>
        <taxon>Bacteria</taxon>
        <taxon>Bacillati</taxon>
        <taxon>Chloroflexota</taxon>
        <taxon>Ktedonobacteria</taxon>
        <taxon>Ktedonobacterales</taxon>
        <taxon>Ktedonobacteraceae</taxon>
        <taxon>Ktedonobacter</taxon>
    </lineage>
</organism>
<dbReference type="SUPFAM" id="SSF75304">
    <property type="entry name" value="Amidase signature (AS) enzymes"/>
    <property type="match status" value="1"/>
</dbReference>
<dbReference type="eggNOG" id="COG0154">
    <property type="taxonomic scope" value="Bacteria"/>
</dbReference>
<protein>
    <submittedName>
        <fullName evidence="2">Amidase</fullName>
    </submittedName>
</protein>
<dbReference type="Gene3D" id="3.90.1300.10">
    <property type="entry name" value="Amidase signature (AS) domain"/>
    <property type="match status" value="1"/>
</dbReference>
<gene>
    <name evidence="2" type="ORF">Krac_11490</name>
</gene>
<name>D6TBX0_KTERA</name>
<dbReference type="Pfam" id="PF01425">
    <property type="entry name" value="Amidase"/>
    <property type="match status" value="1"/>
</dbReference>
<dbReference type="Proteomes" id="UP000004508">
    <property type="component" value="Unassembled WGS sequence"/>
</dbReference>
<dbReference type="GO" id="GO:0003824">
    <property type="term" value="F:catalytic activity"/>
    <property type="evidence" value="ECO:0007669"/>
    <property type="project" value="InterPro"/>
</dbReference>
<comment type="caution">
    <text evidence="2">The sequence shown here is derived from an EMBL/GenBank/DDBJ whole genome shotgun (WGS) entry which is preliminary data.</text>
</comment>
<dbReference type="InterPro" id="IPR036928">
    <property type="entry name" value="AS_sf"/>
</dbReference>
<dbReference type="PANTHER" id="PTHR11895:SF67">
    <property type="entry name" value="AMIDASE DOMAIN-CONTAINING PROTEIN"/>
    <property type="match status" value="1"/>
</dbReference>
<dbReference type="STRING" id="485913.Krac_11490"/>